<dbReference type="PANTHER" id="PTHR43591:SF24">
    <property type="entry name" value="2-METHOXY-6-POLYPRENYL-1,4-BENZOQUINOL METHYLASE, MITOCHONDRIAL"/>
    <property type="match status" value="1"/>
</dbReference>
<dbReference type="GeneID" id="24821760"/>
<dbReference type="Gene3D" id="3.40.50.150">
    <property type="entry name" value="Vaccinia Virus protein VP39"/>
    <property type="match status" value="1"/>
</dbReference>
<keyword evidence="2" id="KW-0489">Methyltransferase</keyword>
<dbReference type="PATRIC" id="fig|1434109.4.peg.437"/>
<gene>
    <name evidence="2" type="ORF">MSBRW_0357</name>
</gene>
<feature type="domain" description="Methyltransferase type 11" evidence="1">
    <location>
        <begin position="56"/>
        <end position="151"/>
    </location>
</feature>
<dbReference type="GO" id="GO:0032259">
    <property type="term" value="P:methylation"/>
    <property type="evidence" value="ECO:0007669"/>
    <property type="project" value="UniProtKB-KW"/>
</dbReference>
<dbReference type="PANTHER" id="PTHR43591">
    <property type="entry name" value="METHYLTRANSFERASE"/>
    <property type="match status" value="1"/>
</dbReference>
<dbReference type="Proteomes" id="UP000033038">
    <property type="component" value="Chromosome"/>
</dbReference>
<dbReference type="HOGENOM" id="CLU_037990_4_0_2"/>
<dbReference type="InterPro" id="IPR029063">
    <property type="entry name" value="SAM-dependent_MTases_sf"/>
</dbReference>
<organism evidence="2 3">
    <name type="scientific">Methanosarcina barkeri str. Wiesmoor</name>
    <dbReference type="NCBI Taxonomy" id="1434109"/>
    <lineage>
        <taxon>Archaea</taxon>
        <taxon>Methanobacteriati</taxon>
        <taxon>Methanobacteriota</taxon>
        <taxon>Stenosarchaea group</taxon>
        <taxon>Methanomicrobia</taxon>
        <taxon>Methanosarcinales</taxon>
        <taxon>Methanosarcinaceae</taxon>
        <taxon>Methanosarcina</taxon>
    </lineage>
</organism>
<dbReference type="CDD" id="cd02440">
    <property type="entry name" value="AdoMet_MTases"/>
    <property type="match status" value="1"/>
</dbReference>
<dbReference type="Pfam" id="PF08241">
    <property type="entry name" value="Methyltransf_11"/>
    <property type="match status" value="1"/>
</dbReference>
<dbReference type="AlphaFoldDB" id="A0A0E3QJH8"/>
<dbReference type="SUPFAM" id="SSF53335">
    <property type="entry name" value="S-adenosyl-L-methionine-dependent methyltransferases"/>
    <property type="match status" value="1"/>
</dbReference>
<name>A0A0E3QJH8_METBA</name>
<dbReference type="InterPro" id="IPR013216">
    <property type="entry name" value="Methyltransf_11"/>
</dbReference>
<keyword evidence="2" id="KW-0808">Transferase</keyword>
<evidence type="ECO:0000313" key="3">
    <source>
        <dbReference type="Proteomes" id="UP000033038"/>
    </source>
</evidence>
<dbReference type="RefSeq" id="WP_011305675.1">
    <property type="nucleotide sequence ID" value="NZ_CP009526.1"/>
</dbReference>
<keyword evidence="2" id="KW-0830">Ubiquinone</keyword>
<dbReference type="GO" id="GO:0008757">
    <property type="term" value="F:S-adenosylmethionine-dependent methyltransferase activity"/>
    <property type="evidence" value="ECO:0007669"/>
    <property type="project" value="InterPro"/>
</dbReference>
<proteinExistence type="predicted"/>
<sequence length="253" mass="28878">MTLENKQIKELITSKWDESSATYDTQHGHKVKSLEEADAWKSMFKKIIPEGKLDVLDVGCGTGELSVLFAEMGHNVTGLDLSEKMMEKGRLKSMSQGLSIKFLKGDAENPPFDEKNFDVVITRHLLWTLPNPKTAVKNWNRVLRDGGYAIIVDGIWDDGSLNTRVRRFISSLGILIFEQANPWKGNYSKELAASLPNASGTSLEESRQYLKNAGFSKIDAYDISHIRKIQKQYMSFWKRIGYNYDYYMLYGEK</sequence>
<dbReference type="EMBL" id="CP009526">
    <property type="protein sequence ID" value="AKB49610.1"/>
    <property type="molecule type" value="Genomic_DNA"/>
</dbReference>
<reference evidence="2 3" key="1">
    <citation type="submission" date="2014-07" db="EMBL/GenBank/DDBJ databases">
        <title>Methanogenic archaea and the global carbon cycle.</title>
        <authorList>
            <person name="Henriksen J.R."/>
            <person name="Luke J."/>
            <person name="Reinhart S."/>
            <person name="Benedict M.N."/>
            <person name="Youngblut N.D."/>
            <person name="Metcalf M.E."/>
            <person name="Whitaker R.J."/>
            <person name="Metcalf W.W."/>
        </authorList>
    </citation>
    <scope>NUCLEOTIDE SEQUENCE [LARGE SCALE GENOMIC DNA]</scope>
    <source>
        <strain evidence="2 3">Wiesmoor</strain>
    </source>
</reference>
<evidence type="ECO:0000313" key="2">
    <source>
        <dbReference type="EMBL" id="AKB49610.1"/>
    </source>
</evidence>
<evidence type="ECO:0000259" key="1">
    <source>
        <dbReference type="Pfam" id="PF08241"/>
    </source>
</evidence>
<accession>A0A0E3QJH8</accession>
<dbReference type="KEGG" id="mbw:MSBRW_0357"/>
<protein>
    <submittedName>
        <fullName evidence="2">Ubiquinone/menaquinone biosynthesis methyltransferase</fullName>
    </submittedName>
</protein>